<sequence length="420" mass="46647">MGCLVSTPEDEGGNRRKSGNIGEVAVFVPGLRIPKSIDFSQSLGDSLSKSLVERLSALRTRIVVMAAQEVPKATKPKRKTATQHGGSSFSDLLQALEDYLPVLLGLVKDGNNLKDRVHFAWINQEDDAEVTVMASAWYEVLSVLHLMAMLCLSEANALLLPKMASDGYQQKASEEGKRASVDIFLKAAGYLDCAIRHVLPQIPPETRSELPIDLTERVLRALCMQALGQCVDIQLGMAIDSPKATLAVKRRLACEMVKYWKQAQDDITHFSSLSFSNGWGQKHWLFVKWKYLEAKAAAYYYHGLILDEGNTEKSHGMAVAALQAAEEFLKEGKKTCENFNATIPTSRSPYLSGSMKYLSEKIPKDTASKVRINRDLYSHERIIETAPTLPDFALALKPDDYQLPPVDPSWNKDDGNQKKD</sequence>
<name>A0ACB7UR54_DIOAL</name>
<organism evidence="1 2">
    <name type="scientific">Dioscorea alata</name>
    <name type="common">Purple yam</name>
    <dbReference type="NCBI Taxonomy" id="55571"/>
    <lineage>
        <taxon>Eukaryota</taxon>
        <taxon>Viridiplantae</taxon>
        <taxon>Streptophyta</taxon>
        <taxon>Embryophyta</taxon>
        <taxon>Tracheophyta</taxon>
        <taxon>Spermatophyta</taxon>
        <taxon>Magnoliopsida</taxon>
        <taxon>Liliopsida</taxon>
        <taxon>Dioscoreales</taxon>
        <taxon>Dioscoreaceae</taxon>
        <taxon>Dioscorea</taxon>
    </lineage>
</organism>
<comment type="caution">
    <text evidence="1">The sequence shown here is derived from an EMBL/GenBank/DDBJ whole genome shotgun (WGS) entry which is preliminary data.</text>
</comment>
<protein>
    <submittedName>
        <fullName evidence="1">BRO1 domain-containing protein</fullName>
    </submittedName>
</protein>
<gene>
    <name evidence="1" type="ORF">IHE45_14G034800</name>
</gene>
<dbReference type="Proteomes" id="UP000827976">
    <property type="component" value="Chromosome 14"/>
</dbReference>
<reference evidence="2" key="1">
    <citation type="journal article" date="2022" name="Nat. Commun.">
        <title>Chromosome evolution and the genetic basis of agronomically important traits in greater yam.</title>
        <authorList>
            <person name="Bredeson J.V."/>
            <person name="Lyons J.B."/>
            <person name="Oniyinde I.O."/>
            <person name="Okereke N.R."/>
            <person name="Kolade O."/>
            <person name="Nnabue I."/>
            <person name="Nwadili C.O."/>
            <person name="Hribova E."/>
            <person name="Parker M."/>
            <person name="Nwogha J."/>
            <person name="Shu S."/>
            <person name="Carlson J."/>
            <person name="Kariba R."/>
            <person name="Muthemba S."/>
            <person name="Knop K."/>
            <person name="Barton G.J."/>
            <person name="Sherwood A.V."/>
            <person name="Lopez-Montes A."/>
            <person name="Asiedu R."/>
            <person name="Jamnadass R."/>
            <person name="Muchugi A."/>
            <person name="Goodstein D."/>
            <person name="Egesi C.N."/>
            <person name="Featherston J."/>
            <person name="Asfaw A."/>
            <person name="Simpson G.G."/>
            <person name="Dolezel J."/>
            <person name="Hendre P.S."/>
            <person name="Van Deynze A."/>
            <person name="Kumar P.L."/>
            <person name="Obidiegwu J.E."/>
            <person name="Bhattacharjee R."/>
            <person name="Rokhsar D.S."/>
        </authorList>
    </citation>
    <scope>NUCLEOTIDE SEQUENCE [LARGE SCALE GENOMIC DNA]</scope>
    <source>
        <strain evidence="2">cv. TDa95/00328</strain>
    </source>
</reference>
<evidence type="ECO:0000313" key="2">
    <source>
        <dbReference type="Proteomes" id="UP000827976"/>
    </source>
</evidence>
<accession>A0ACB7UR54</accession>
<dbReference type="EMBL" id="CM037024">
    <property type="protein sequence ID" value="KAH7663149.1"/>
    <property type="molecule type" value="Genomic_DNA"/>
</dbReference>
<keyword evidence="2" id="KW-1185">Reference proteome</keyword>
<evidence type="ECO:0000313" key="1">
    <source>
        <dbReference type="EMBL" id="KAH7663149.1"/>
    </source>
</evidence>
<proteinExistence type="predicted"/>